<feature type="domain" description="PAC" evidence="12">
    <location>
        <begin position="619"/>
        <end position="671"/>
    </location>
</feature>
<dbReference type="Pfam" id="PF05231">
    <property type="entry name" value="MASE1"/>
    <property type="match status" value="1"/>
</dbReference>
<feature type="transmembrane region" description="Helical" evidence="10">
    <location>
        <begin position="159"/>
        <end position="182"/>
    </location>
</feature>
<comment type="subcellular location">
    <subcellularLocation>
        <location evidence="2">Cell membrane</location>
        <topology evidence="2">Multi-pass membrane protein</topology>
    </subcellularLocation>
</comment>
<dbReference type="InterPro" id="IPR007895">
    <property type="entry name" value="MASE1"/>
</dbReference>
<dbReference type="SMART" id="SM00086">
    <property type="entry name" value="PAC"/>
    <property type="match status" value="1"/>
</dbReference>
<evidence type="ECO:0000256" key="9">
    <source>
        <dbReference type="ARBA" id="ARBA00051114"/>
    </source>
</evidence>
<feature type="transmembrane region" description="Helical" evidence="10">
    <location>
        <begin position="194"/>
        <end position="212"/>
    </location>
</feature>
<organism evidence="16 17">
    <name type="scientific">Methylomonas lenta</name>
    <dbReference type="NCBI Taxonomy" id="980561"/>
    <lineage>
        <taxon>Bacteria</taxon>
        <taxon>Pseudomonadati</taxon>
        <taxon>Pseudomonadota</taxon>
        <taxon>Gammaproteobacteria</taxon>
        <taxon>Methylococcales</taxon>
        <taxon>Methylococcaceae</taxon>
        <taxon>Methylomonas</taxon>
    </lineage>
</organism>
<dbReference type="Gene3D" id="3.30.70.270">
    <property type="match status" value="1"/>
</dbReference>
<dbReference type="InterPro" id="IPR052155">
    <property type="entry name" value="Biofilm_reg_signaling"/>
</dbReference>
<evidence type="ECO:0000259" key="15">
    <source>
        <dbReference type="PROSITE" id="PS50887"/>
    </source>
</evidence>
<dbReference type="GO" id="GO:0071111">
    <property type="term" value="F:cyclic-guanylate-specific phosphodiesterase activity"/>
    <property type="evidence" value="ECO:0007669"/>
    <property type="project" value="UniProtKB-EC"/>
</dbReference>
<dbReference type="Gene3D" id="3.30.450.20">
    <property type="entry name" value="PAS domain"/>
    <property type="match status" value="1"/>
</dbReference>
<dbReference type="CDD" id="cd01948">
    <property type="entry name" value="EAL"/>
    <property type="match status" value="1"/>
</dbReference>
<comment type="cofactor">
    <cofactor evidence="1">
        <name>Mg(2+)</name>
        <dbReference type="ChEBI" id="CHEBI:18420"/>
    </cofactor>
</comment>
<dbReference type="CDD" id="cd01949">
    <property type="entry name" value="GGDEF"/>
    <property type="match status" value="1"/>
</dbReference>
<dbReference type="SMART" id="SM00052">
    <property type="entry name" value="EAL"/>
    <property type="match status" value="1"/>
</dbReference>
<dbReference type="NCBIfam" id="TIGR00254">
    <property type="entry name" value="GGDEF"/>
    <property type="match status" value="1"/>
</dbReference>
<dbReference type="NCBIfam" id="TIGR00229">
    <property type="entry name" value="sensory_box"/>
    <property type="match status" value="1"/>
</dbReference>
<keyword evidence="5" id="KW-0973">c-di-GMP</keyword>
<dbReference type="PROSITE" id="PS50112">
    <property type="entry name" value="PAS"/>
    <property type="match status" value="1"/>
</dbReference>
<dbReference type="Pfam" id="PF00563">
    <property type="entry name" value="EAL"/>
    <property type="match status" value="1"/>
</dbReference>
<evidence type="ECO:0000259" key="11">
    <source>
        <dbReference type="PROSITE" id="PS50112"/>
    </source>
</evidence>
<dbReference type="InterPro" id="IPR006189">
    <property type="entry name" value="CHASE_dom"/>
</dbReference>
<dbReference type="GO" id="GO:0007165">
    <property type="term" value="P:signal transduction"/>
    <property type="evidence" value="ECO:0007669"/>
    <property type="project" value="UniProtKB-ARBA"/>
</dbReference>
<evidence type="ECO:0000256" key="8">
    <source>
        <dbReference type="ARBA" id="ARBA00023136"/>
    </source>
</evidence>
<dbReference type="CDD" id="cd00130">
    <property type="entry name" value="PAS"/>
    <property type="match status" value="1"/>
</dbReference>
<evidence type="ECO:0000256" key="7">
    <source>
        <dbReference type="ARBA" id="ARBA00022989"/>
    </source>
</evidence>
<feature type="domain" description="CHASE" evidence="13">
    <location>
        <begin position="256"/>
        <end position="472"/>
    </location>
</feature>
<dbReference type="EMBL" id="LUUI01000102">
    <property type="protein sequence ID" value="OAI15481.1"/>
    <property type="molecule type" value="Genomic_DNA"/>
</dbReference>
<evidence type="ECO:0000256" key="5">
    <source>
        <dbReference type="ARBA" id="ARBA00022636"/>
    </source>
</evidence>
<dbReference type="Gene3D" id="3.30.450.350">
    <property type="entry name" value="CHASE domain"/>
    <property type="match status" value="1"/>
</dbReference>
<evidence type="ECO:0000256" key="10">
    <source>
        <dbReference type="SAM" id="Phobius"/>
    </source>
</evidence>
<dbReference type="PROSITE" id="PS50839">
    <property type="entry name" value="CHASE"/>
    <property type="match status" value="1"/>
</dbReference>
<evidence type="ECO:0000256" key="3">
    <source>
        <dbReference type="ARBA" id="ARBA00012282"/>
    </source>
</evidence>
<dbReference type="InterPro" id="IPR001633">
    <property type="entry name" value="EAL_dom"/>
</dbReference>
<dbReference type="PROSITE" id="PS50113">
    <property type="entry name" value="PAC"/>
    <property type="match status" value="1"/>
</dbReference>
<dbReference type="Pfam" id="PF13426">
    <property type="entry name" value="PAS_9"/>
    <property type="match status" value="1"/>
</dbReference>
<dbReference type="InterPro" id="IPR000700">
    <property type="entry name" value="PAS-assoc_C"/>
</dbReference>
<feature type="transmembrane region" description="Helical" evidence="10">
    <location>
        <begin position="490"/>
        <end position="509"/>
    </location>
</feature>
<sequence>MANIKSLIYKNLLAGAGYLLAGWLGTLLATQPSHVSPIWPAAGVALAIMLVYGHSLLPGIFLGALAVQFYAFMDVSSFASILDSLGVGVLAGMGACLQAWIGMQLINRWVGRHNPLIDDAKILRFFALIAVSCLISPSVGVATLYFSGVISLSAIPSSWFIWWVGDTIGAAIFTPMLLLLIGQPSHIWQPRRQFVFYPLLFVLLLVVTAFYYSQRQEHQNIEDLFGRQVNLLHSTIKQHLEKHLATNAAIKGLFDSSNSVTQDEFVSFANSIDTSHSSVHEWTPRVRADERETWQKKYNANIRQMTANGTLQPAAMQAEYFPVTFIVPQAGNEAVLGFDVSSNPQVAPIISRAIANGISAATGSIHLAQDDKPHLGTVIYTPVYAKNKPLDSVEARQEQFLGFVACVFRIDTDIEGIFNWLGDKELQLSLEIYDHDQLVYSNYLTDNQQNLRFSKLSKTLIIDFAGRQWQLHYLPTSKFFHQQQSVVIEWLLLGGFLLCSLTAVGLMLLTGRTARVEALVSDRTQNLLRSNQALNQEVTLRRQQENELRIAATTFESHEAIIITDANGSILRVNKAFSDMTGYLARDVIGKNPSLLASGYHEKDFYQQMYTALGQKNQWKGEVWNRRKNGEIFPEILTITGVRDEQNQLTHYVAIFSDISAQKAAEKEIHNLAFYDPLTNLPNRRLMLDRLQQEIAAAKRQMNFGALFFLDLDHFKNLNDSRGHQVGDELLIQVGQRLQSIIRHEDTACRLGGDEFVVMVPGRFLSLQLATNHAVMLAEKILFAISQPYIVQGSEHHFSTSIGVTLYPETIDQPEEIVQQADTAMYRAKESGRNSISFYLPSMQESADRRLTLEKEMRVALQERQFLLHYQPQVNEQHKVISAEALIRWQHPTKGMVSPAEFIPLAEDTQLILPIGAWVLQEACRQIKAWDLQGIKLDHVAVNVSSRQFRQSDFVQQVKQVLLDTDIQAKRLVIELTEGCVIEDIEDTIEKMQALQAMGIRISIDDFGIGYSSLSYLKSLPLSQLKIDQSFVKQIDNVNAAVIVETIIMMAKSLGLNVIAEGVETLEQVNFLTAKGCLNFQGYYFSRPVPADEIKFTL</sequence>
<dbReference type="FunFam" id="3.20.20.450:FF:000001">
    <property type="entry name" value="Cyclic di-GMP phosphodiesterase yahA"/>
    <property type="match status" value="1"/>
</dbReference>
<dbReference type="SUPFAM" id="SSF141868">
    <property type="entry name" value="EAL domain-like"/>
    <property type="match status" value="1"/>
</dbReference>
<dbReference type="InterPro" id="IPR000160">
    <property type="entry name" value="GGDEF_dom"/>
</dbReference>
<keyword evidence="4" id="KW-1003">Cell membrane</keyword>
<dbReference type="Proteomes" id="UP000078476">
    <property type="component" value="Unassembled WGS sequence"/>
</dbReference>
<feature type="domain" description="GGDEF" evidence="15">
    <location>
        <begin position="703"/>
        <end position="841"/>
    </location>
</feature>
<feature type="domain" description="EAL" evidence="14">
    <location>
        <begin position="850"/>
        <end position="1098"/>
    </location>
</feature>
<dbReference type="PROSITE" id="PS50883">
    <property type="entry name" value="EAL"/>
    <property type="match status" value="1"/>
</dbReference>
<keyword evidence="17" id="KW-1185">Reference proteome</keyword>
<feature type="domain" description="PAS" evidence="11">
    <location>
        <begin position="544"/>
        <end position="604"/>
    </location>
</feature>
<dbReference type="RefSeq" id="WP_066982465.1">
    <property type="nucleotide sequence ID" value="NZ_LUUI01000102.1"/>
</dbReference>
<dbReference type="GO" id="GO:0071732">
    <property type="term" value="P:cellular response to nitric oxide"/>
    <property type="evidence" value="ECO:0007669"/>
    <property type="project" value="UniProtKB-ARBA"/>
</dbReference>
<comment type="catalytic activity">
    <reaction evidence="9">
        <text>3',3'-c-di-GMP + H2O = 5'-phosphoguanylyl(3'-&gt;5')guanosine + H(+)</text>
        <dbReference type="Rhea" id="RHEA:24902"/>
        <dbReference type="ChEBI" id="CHEBI:15377"/>
        <dbReference type="ChEBI" id="CHEBI:15378"/>
        <dbReference type="ChEBI" id="CHEBI:58754"/>
        <dbReference type="ChEBI" id="CHEBI:58805"/>
        <dbReference type="EC" id="3.1.4.52"/>
    </reaction>
    <physiologicalReaction direction="left-to-right" evidence="9">
        <dbReference type="Rhea" id="RHEA:24903"/>
    </physiologicalReaction>
</comment>
<dbReference type="PROSITE" id="PS50887">
    <property type="entry name" value="GGDEF"/>
    <property type="match status" value="1"/>
</dbReference>
<feature type="transmembrane region" description="Helical" evidence="10">
    <location>
        <begin position="12"/>
        <end position="30"/>
    </location>
</feature>
<dbReference type="SUPFAM" id="SSF55073">
    <property type="entry name" value="Nucleotide cyclase"/>
    <property type="match status" value="1"/>
</dbReference>
<name>A0A177NCB1_9GAMM</name>
<feature type="transmembrane region" description="Helical" evidence="10">
    <location>
        <begin position="122"/>
        <end position="147"/>
    </location>
</feature>
<dbReference type="SUPFAM" id="SSF55785">
    <property type="entry name" value="PYP-like sensor domain (PAS domain)"/>
    <property type="match status" value="1"/>
</dbReference>
<dbReference type="AlphaFoldDB" id="A0A177NCB1"/>
<dbReference type="SMART" id="SM01079">
    <property type="entry name" value="CHASE"/>
    <property type="match status" value="1"/>
</dbReference>
<dbReference type="SMART" id="SM00267">
    <property type="entry name" value="GGDEF"/>
    <property type="match status" value="1"/>
</dbReference>
<keyword evidence="7 10" id="KW-1133">Transmembrane helix</keyword>
<comment type="caution">
    <text evidence="16">The sequence shown here is derived from an EMBL/GenBank/DDBJ whole genome shotgun (WGS) entry which is preliminary data.</text>
</comment>
<dbReference type="OrthoDB" id="8553030at2"/>
<dbReference type="Pfam" id="PF03924">
    <property type="entry name" value="CHASE"/>
    <property type="match status" value="1"/>
</dbReference>
<dbReference type="InterPro" id="IPR001610">
    <property type="entry name" value="PAC"/>
</dbReference>
<keyword evidence="6 10" id="KW-0812">Transmembrane</keyword>
<accession>A0A177NCB1</accession>
<dbReference type="Gene3D" id="3.20.20.450">
    <property type="entry name" value="EAL domain"/>
    <property type="match status" value="1"/>
</dbReference>
<gene>
    <name evidence="16" type="ORF">A1359_00680</name>
</gene>
<evidence type="ECO:0000256" key="1">
    <source>
        <dbReference type="ARBA" id="ARBA00001946"/>
    </source>
</evidence>
<dbReference type="InterPro" id="IPR043128">
    <property type="entry name" value="Rev_trsase/Diguanyl_cyclase"/>
</dbReference>
<dbReference type="PANTHER" id="PTHR44757">
    <property type="entry name" value="DIGUANYLATE CYCLASE DGCP"/>
    <property type="match status" value="1"/>
</dbReference>
<reference evidence="16 17" key="1">
    <citation type="submission" date="2016-03" db="EMBL/GenBank/DDBJ databases">
        <authorList>
            <person name="Ploux O."/>
        </authorList>
    </citation>
    <scope>NUCLEOTIDE SEQUENCE [LARGE SCALE GENOMIC DNA]</scope>
    <source>
        <strain evidence="16 17">R-45370</strain>
    </source>
</reference>
<evidence type="ECO:0000259" key="14">
    <source>
        <dbReference type="PROSITE" id="PS50883"/>
    </source>
</evidence>
<evidence type="ECO:0000256" key="6">
    <source>
        <dbReference type="ARBA" id="ARBA00022692"/>
    </source>
</evidence>
<evidence type="ECO:0000313" key="17">
    <source>
        <dbReference type="Proteomes" id="UP000078476"/>
    </source>
</evidence>
<evidence type="ECO:0000313" key="16">
    <source>
        <dbReference type="EMBL" id="OAI15481.1"/>
    </source>
</evidence>
<dbReference type="FunFam" id="3.30.70.270:FF:000001">
    <property type="entry name" value="Diguanylate cyclase domain protein"/>
    <property type="match status" value="1"/>
</dbReference>
<dbReference type="InterPro" id="IPR035919">
    <property type="entry name" value="EAL_sf"/>
</dbReference>
<evidence type="ECO:0000256" key="2">
    <source>
        <dbReference type="ARBA" id="ARBA00004651"/>
    </source>
</evidence>
<dbReference type="InterPro" id="IPR042240">
    <property type="entry name" value="CHASE_sf"/>
</dbReference>
<evidence type="ECO:0000259" key="13">
    <source>
        <dbReference type="PROSITE" id="PS50839"/>
    </source>
</evidence>
<evidence type="ECO:0000256" key="4">
    <source>
        <dbReference type="ARBA" id="ARBA00022475"/>
    </source>
</evidence>
<keyword evidence="8 10" id="KW-0472">Membrane</keyword>
<dbReference type="InterPro" id="IPR029787">
    <property type="entry name" value="Nucleotide_cyclase"/>
</dbReference>
<feature type="transmembrane region" description="Helical" evidence="10">
    <location>
        <begin position="78"/>
        <end position="101"/>
    </location>
</feature>
<dbReference type="InterPro" id="IPR000014">
    <property type="entry name" value="PAS"/>
</dbReference>
<dbReference type="GO" id="GO:0005886">
    <property type="term" value="C:plasma membrane"/>
    <property type="evidence" value="ECO:0007669"/>
    <property type="project" value="UniProtKB-SubCell"/>
</dbReference>
<dbReference type="STRING" id="980561.A1359_00680"/>
<proteinExistence type="predicted"/>
<dbReference type="InterPro" id="IPR035965">
    <property type="entry name" value="PAS-like_dom_sf"/>
</dbReference>
<dbReference type="SMART" id="SM00091">
    <property type="entry name" value="PAS"/>
    <property type="match status" value="1"/>
</dbReference>
<dbReference type="PANTHER" id="PTHR44757:SF2">
    <property type="entry name" value="BIOFILM ARCHITECTURE MAINTENANCE PROTEIN MBAA"/>
    <property type="match status" value="1"/>
</dbReference>
<protein>
    <recommendedName>
        <fullName evidence="3">cyclic-guanylate-specific phosphodiesterase</fullName>
        <ecNumber evidence="3">3.1.4.52</ecNumber>
    </recommendedName>
</protein>
<feature type="transmembrane region" description="Helical" evidence="10">
    <location>
        <begin position="42"/>
        <end position="72"/>
    </location>
</feature>
<evidence type="ECO:0000259" key="12">
    <source>
        <dbReference type="PROSITE" id="PS50113"/>
    </source>
</evidence>
<dbReference type="EC" id="3.1.4.52" evidence="3"/>
<dbReference type="Pfam" id="PF00990">
    <property type="entry name" value="GGDEF"/>
    <property type="match status" value="1"/>
</dbReference>